<accession>A0A1L5FCL8</accession>
<dbReference type="PANTHER" id="PTHR32256">
    <property type="match status" value="1"/>
</dbReference>
<dbReference type="PANTHER" id="PTHR32256:SF17">
    <property type="entry name" value="EGF-LIKE DOMAIN-CONTAINING PROTEIN"/>
    <property type="match status" value="1"/>
</dbReference>
<dbReference type="AlphaFoldDB" id="A0A1L5FCL8"/>
<evidence type="ECO:0000259" key="1">
    <source>
        <dbReference type="Pfam" id="PF16472"/>
    </source>
</evidence>
<reference evidence="2 3" key="1">
    <citation type="submission" date="2016-12" db="EMBL/GenBank/DDBJ databases">
        <title>Complete genome sequence of Clostridium kluyveri JZZ isolated from the pit mud of a Chinese flavor liquor-making factory.</title>
        <authorList>
            <person name="Wang Y."/>
        </authorList>
    </citation>
    <scope>NUCLEOTIDE SEQUENCE [LARGE SCALE GENOMIC DNA]</scope>
    <source>
        <strain evidence="2 3">JZZ</strain>
    </source>
</reference>
<dbReference type="InterPro" id="IPR053369">
    <property type="entry name" value="SrfA-induced_signal"/>
</dbReference>
<dbReference type="Proteomes" id="UP000184604">
    <property type="component" value="Chromosome"/>
</dbReference>
<sequence>MSFSGNTNGNIYFNGISAKQDEWIYYTDGGTCLYKCKEDGNTITKLFDTLQGESSIEYVYNINAVGDWVYYSTSTGIYKIKTDGSSKTKIFDHSCNTMIVIGDIIYFTATFVDEVANRSFFKMNTDGSGITLINPSEFIQNLNILGDWAYYVNCSDNNRIYKIKLDGSSKTKIKDECVSQMLIDNGYMYYSSPGAIYKTKLNSSESLCILNDSNVDGNFNVANGWIYYTSKDCGLYKIKTDSSSNVKIIDSNILNPGISGNRKIYGPNVVDDWVYYTWSVFTPGEDIVEYVYKTKIDGSENDYVDSSINNTNSN</sequence>
<dbReference type="Pfam" id="PF16472">
    <property type="entry name" value="DUF5050"/>
    <property type="match status" value="1"/>
</dbReference>
<gene>
    <name evidence="2" type="ORF">BS101_19530</name>
</gene>
<protein>
    <recommendedName>
        <fullName evidence="1">Prolow-density lipoprotein receptor-related protein 1-like beta-propeller domain-containing protein</fullName>
    </recommendedName>
</protein>
<feature type="domain" description="Prolow-density lipoprotein receptor-related protein 1-like beta-propeller" evidence="1">
    <location>
        <begin position="6"/>
        <end position="258"/>
    </location>
</feature>
<dbReference type="EMBL" id="CP018335">
    <property type="protein sequence ID" value="APM40754.1"/>
    <property type="molecule type" value="Genomic_DNA"/>
</dbReference>
<evidence type="ECO:0000313" key="2">
    <source>
        <dbReference type="EMBL" id="APM40754.1"/>
    </source>
</evidence>
<name>A0A1L5FCL8_CLOKL</name>
<dbReference type="InterPro" id="IPR032485">
    <property type="entry name" value="LRP1-like_beta_prop"/>
</dbReference>
<organism evidence="2 3">
    <name type="scientific">Clostridium kluyveri</name>
    <dbReference type="NCBI Taxonomy" id="1534"/>
    <lineage>
        <taxon>Bacteria</taxon>
        <taxon>Bacillati</taxon>
        <taxon>Bacillota</taxon>
        <taxon>Clostridia</taxon>
        <taxon>Eubacteriales</taxon>
        <taxon>Clostridiaceae</taxon>
        <taxon>Clostridium</taxon>
    </lineage>
</organism>
<evidence type="ECO:0000313" key="3">
    <source>
        <dbReference type="Proteomes" id="UP000184604"/>
    </source>
</evidence>
<proteinExistence type="predicted"/>
<dbReference type="SUPFAM" id="SSF69304">
    <property type="entry name" value="Tricorn protease N-terminal domain"/>
    <property type="match status" value="1"/>
</dbReference>
<dbReference type="RefSeq" id="WP_073540316.1">
    <property type="nucleotide sequence ID" value="NZ_CP018335.1"/>
</dbReference>